<reference evidence="4" key="1">
    <citation type="submission" date="2015-07" db="EMBL/GenBank/DDBJ databases">
        <title>Draft Genome Sequences of Anaerolinea thermolimosa IMO-1, Bellilinea caldifistulae GOMI-1, Leptolinea tardivitalis YMTK-2, Levilinea saccharolytica KIBI-1,Longilinea arvoryzae KOME-1, Previously Described as Members of the Anaerolineaceae (Chloroflexi).</title>
        <authorList>
            <person name="Sekiguchi Y."/>
            <person name="Ohashi A."/>
            <person name="Matsuura N."/>
            <person name="Tourlousse M.D."/>
        </authorList>
    </citation>
    <scope>NUCLEOTIDE SEQUENCE [LARGE SCALE GENOMIC DNA]</scope>
    <source>
        <strain evidence="4">KOME-1</strain>
    </source>
</reference>
<evidence type="ECO:0000259" key="2">
    <source>
        <dbReference type="Pfam" id="PF01370"/>
    </source>
</evidence>
<feature type="domain" description="NAD-dependent epimerase/dehydratase" evidence="2">
    <location>
        <begin position="4"/>
        <end position="132"/>
    </location>
</feature>
<evidence type="ECO:0000256" key="1">
    <source>
        <dbReference type="ARBA" id="ARBA00009353"/>
    </source>
</evidence>
<dbReference type="OrthoDB" id="9801773at2"/>
<dbReference type="PANTHER" id="PTHR11092">
    <property type="entry name" value="SUGAR NUCLEOTIDE EPIMERASE RELATED"/>
    <property type="match status" value="1"/>
</dbReference>
<dbReference type="STRING" id="360412.LARV_02915"/>
<dbReference type="NCBIfam" id="TIGR01777">
    <property type="entry name" value="yfcH"/>
    <property type="match status" value="1"/>
</dbReference>
<dbReference type="InterPro" id="IPR010099">
    <property type="entry name" value="SDR39U1"/>
</dbReference>
<dbReference type="EMBL" id="DF967972">
    <property type="protein sequence ID" value="GAP15134.1"/>
    <property type="molecule type" value="Genomic_DNA"/>
</dbReference>
<evidence type="ECO:0000313" key="4">
    <source>
        <dbReference type="EMBL" id="GAP15134.1"/>
    </source>
</evidence>
<feature type="domain" description="DUF1731" evidence="3">
    <location>
        <begin position="253"/>
        <end position="299"/>
    </location>
</feature>
<evidence type="ECO:0000259" key="3">
    <source>
        <dbReference type="Pfam" id="PF08338"/>
    </source>
</evidence>
<dbReference type="CDD" id="cd05242">
    <property type="entry name" value="SDR_a8"/>
    <property type="match status" value="1"/>
</dbReference>
<accession>A0A0S7BBS7</accession>
<dbReference type="Gene3D" id="3.40.50.720">
    <property type="entry name" value="NAD(P)-binding Rossmann-like Domain"/>
    <property type="match status" value="1"/>
</dbReference>
<dbReference type="InterPro" id="IPR013549">
    <property type="entry name" value="DUF1731"/>
</dbReference>
<dbReference type="Proteomes" id="UP000055060">
    <property type="component" value="Unassembled WGS sequence"/>
</dbReference>
<dbReference type="AlphaFoldDB" id="A0A0S7BBS7"/>
<dbReference type="Pfam" id="PF08338">
    <property type="entry name" value="DUF1731"/>
    <property type="match status" value="1"/>
</dbReference>
<name>A0A0S7BBS7_9CHLR</name>
<sequence length="302" mass="33621">MKLIIAGGTGLIGRLLVSRLLEEDHQVWVLSRNPGKAKFPTQVRVVKWDGKTSAGWQPLVEQADAIINLTGENLGASRWTKRRMALLRSSRIEPAQAILQAIREASHRPTVLLQSSAVGYYGIAEDQVLDEKSSPGLDRLSQLVVEWENAIQPVDELGVRRIIARQGIVLDDREGALPRMLLPFRLFVGGPVGGGKQWISWISRRDIVDGMLFLLKSENAGGVYNLTAPQPLTNAEFGKTIAEVLRRPYWMPVPAFFLRLLFGEMATVVLEGQRVFPARLLEAGYSFHHASLRPALEDLFGR</sequence>
<dbReference type="PANTHER" id="PTHR11092:SF0">
    <property type="entry name" value="EPIMERASE FAMILY PROTEIN SDR39U1"/>
    <property type="match status" value="1"/>
</dbReference>
<keyword evidence="5" id="KW-1185">Reference proteome</keyword>
<dbReference type="InterPro" id="IPR001509">
    <property type="entry name" value="Epimerase_deHydtase"/>
</dbReference>
<gene>
    <name evidence="4" type="ORF">LARV_02915</name>
</gene>
<evidence type="ECO:0000313" key="5">
    <source>
        <dbReference type="Proteomes" id="UP000055060"/>
    </source>
</evidence>
<dbReference type="SUPFAM" id="SSF51735">
    <property type="entry name" value="NAD(P)-binding Rossmann-fold domains"/>
    <property type="match status" value="1"/>
</dbReference>
<organism evidence="4">
    <name type="scientific">Longilinea arvoryzae</name>
    <dbReference type="NCBI Taxonomy" id="360412"/>
    <lineage>
        <taxon>Bacteria</taxon>
        <taxon>Bacillati</taxon>
        <taxon>Chloroflexota</taxon>
        <taxon>Anaerolineae</taxon>
        <taxon>Anaerolineales</taxon>
        <taxon>Anaerolineaceae</taxon>
        <taxon>Longilinea</taxon>
    </lineage>
</organism>
<proteinExistence type="inferred from homology"/>
<dbReference type="RefSeq" id="WP_075074331.1">
    <property type="nucleotide sequence ID" value="NZ_DF967972.1"/>
</dbReference>
<dbReference type="Pfam" id="PF01370">
    <property type="entry name" value="Epimerase"/>
    <property type="match status" value="1"/>
</dbReference>
<dbReference type="InterPro" id="IPR036291">
    <property type="entry name" value="NAD(P)-bd_dom_sf"/>
</dbReference>
<protein>
    <submittedName>
        <fullName evidence="4">TIGR01777 family protein</fullName>
    </submittedName>
</protein>
<comment type="similarity">
    <text evidence="1">Belongs to the NAD(P)-dependent epimerase/dehydratase family. SDR39U1 subfamily.</text>
</comment>